<evidence type="ECO:0008006" key="3">
    <source>
        <dbReference type="Google" id="ProtNLM"/>
    </source>
</evidence>
<accession>A0ABW9K2M7</accession>
<dbReference type="RefSeq" id="WP_409356245.1">
    <property type="nucleotide sequence ID" value="NZ_JBJXVJ010000001.1"/>
</dbReference>
<sequence>MKIFYVLCIAFSLVCRGQSEIKPSYIISDKNIKLQKLEKTDDILLFYLSPVQYLGKAQSLIELNYTDYYRYNPIIKNNYERPTDIMNTRYKDDCENVRIFVDINQTTPLSHTLTDFTKITEEEFEAELDRMNLGKKPTREIPKITTYYDGFPVTLYNQENKDVIIGFGNHIPLELEALDKDNNWIKIYDYRRYTCGVGIQYIMLKSQQIATVFQPRLSGSFKTKLRYRLKNNVSNEFEGNINENYFRN</sequence>
<evidence type="ECO:0000313" key="1">
    <source>
        <dbReference type="EMBL" id="MFN1216804.1"/>
    </source>
</evidence>
<protein>
    <recommendedName>
        <fullName evidence="3">GLPGLI family protein</fullName>
    </recommendedName>
</protein>
<dbReference type="Proteomes" id="UP001634154">
    <property type="component" value="Unassembled WGS sequence"/>
</dbReference>
<proteinExistence type="predicted"/>
<comment type="caution">
    <text evidence="1">The sequence shown here is derived from an EMBL/GenBank/DDBJ whole genome shotgun (WGS) entry which is preliminary data.</text>
</comment>
<gene>
    <name evidence="1" type="ORF">ACKW6Q_07420</name>
</gene>
<organism evidence="1 2">
    <name type="scientific">Chryseobacterium kwangjuense</name>
    <dbReference type="NCBI Taxonomy" id="267125"/>
    <lineage>
        <taxon>Bacteria</taxon>
        <taxon>Pseudomonadati</taxon>
        <taxon>Bacteroidota</taxon>
        <taxon>Flavobacteriia</taxon>
        <taxon>Flavobacteriales</taxon>
        <taxon>Weeksellaceae</taxon>
        <taxon>Chryseobacterium group</taxon>
        <taxon>Chryseobacterium</taxon>
    </lineage>
</organism>
<evidence type="ECO:0000313" key="2">
    <source>
        <dbReference type="Proteomes" id="UP001634154"/>
    </source>
</evidence>
<keyword evidence="2" id="KW-1185">Reference proteome</keyword>
<name>A0ABW9K2M7_9FLAO</name>
<dbReference type="EMBL" id="JBJXVJ010000001">
    <property type="protein sequence ID" value="MFN1216804.1"/>
    <property type="molecule type" value="Genomic_DNA"/>
</dbReference>
<reference evidence="1 2" key="1">
    <citation type="submission" date="2024-12" db="EMBL/GenBank/DDBJ databases">
        <title>Draft genome sequence of Chryseobacterium kwangjuense AG447.</title>
        <authorList>
            <person name="Cheptsov V.S."/>
            <person name="Belov A."/>
            <person name="Zavarzina A.G."/>
        </authorList>
    </citation>
    <scope>NUCLEOTIDE SEQUENCE [LARGE SCALE GENOMIC DNA]</scope>
    <source>
        <strain evidence="1 2">AG447</strain>
    </source>
</reference>